<feature type="transmembrane region" description="Helical" evidence="1">
    <location>
        <begin position="125"/>
        <end position="144"/>
    </location>
</feature>
<gene>
    <name evidence="2" type="ORF">K5L39_12915</name>
</gene>
<evidence type="ECO:0000313" key="3">
    <source>
        <dbReference type="Proteomes" id="UP001299283"/>
    </source>
</evidence>
<evidence type="ECO:0000256" key="1">
    <source>
        <dbReference type="SAM" id="Phobius"/>
    </source>
</evidence>
<dbReference type="RefSeq" id="WP_225398504.1">
    <property type="nucleotide sequence ID" value="NZ_JAYJJQ010000011.1"/>
</dbReference>
<keyword evidence="3" id="KW-1185">Reference proteome</keyword>
<keyword evidence="1" id="KW-1133">Transmembrane helix</keyword>
<organism evidence="2 3">
    <name type="scientific">[Mycobacterium] vasticus</name>
    <dbReference type="NCBI Taxonomy" id="2875777"/>
    <lineage>
        <taxon>Bacteria</taxon>
        <taxon>Bacillati</taxon>
        <taxon>Actinomycetota</taxon>
        <taxon>Actinomycetes</taxon>
        <taxon>Mycobacteriales</taxon>
        <taxon>Mycobacteriaceae</taxon>
        <taxon>Mycolicibacter</taxon>
    </lineage>
</organism>
<dbReference type="Pfam" id="PF08592">
    <property type="entry name" value="Anthrone_oxy"/>
    <property type="match status" value="1"/>
</dbReference>
<proteinExistence type="predicted"/>
<name>A0ABU5YY64_9MYCO</name>
<accession>A0ABU5YY64</accession>
<feature type="transmembrane region" description="Helical" evidence="1">
    <location>
        <begin position="53"/>
        <end position="71"/>
    </location>
</feature>
<feature type="transmembrane region" description="Helical" evidence="1">
    <location>
        <begin position="77"/>
        <end position="98"/>
    </location>
</feature>
<sequence>MTEVLEILAIVLVGTLVGSEFAVAAFVRPILERLPDDAFWAARGDGAGRLGKVMPFWYLASFALLAAVGVVTDSQRWLVGVAAALMVAVVLLSVVVLVPINNKIAAWHSVDDVSRELAARWDRLHWVRVALLAAAFVLLLVGVLQPGG</sequence>
<keyword evidence="1" id="KW-0472">Membrane</keyword>
<dbReference type="EMBL" id="JAYJJQ010000011">
    <property type="protein sequence ID" value="MEB3070088.1"/>
    <property type="molecule type" value="Genomic_DNA"/>
</dbReference>
<keyword evidence="1" id="KW-0812">Transmembrane</keyword>
<comment type="caution">
    <text evidence="2">The sequence shown here is derived from an EMBL/GenBank/DDBJ whole genome shotgun (WGS) entry which is preliminary data.</text>
</comment>
<feature type="transmembrane region" description="Helical" evidence="1">
    <location>
        <begin position="6"/>
        <end position="27"/>
    </location>
</feature>
<reference evidence="2 3" key="1">
    <citation type="submission" date="2023-12" db="EMBL/GenBank/DDBJ databases">
        <title>Description of new species of Mycobacterium terrae complex isolated from sewage at the Sao Paulo Zoological Park Foundation in Brazil.</title>
        <authorList>
            <person name="Romagnoli C.L."/>
            <person name="Conceicao E.C."/>
            <person name="Machado E."/>
            <person name="Barreto L.B.P.F."/>
            <person name="Sharma A."/>
            <person name="Silva N.M."/>
            <person name="Marques L.E."/>
            <person name="Juliana M.A."/>
            <person name="Lourenco M.C.S."/>
            <person name="Digiampietri L.A."/>
            <person name="Suffys P.N."/>
            <person name="Viana-Niero C."/>
        </authorList>
    </citation>
    <scope>NUCLEOTIDE SEQUENCE [LARGE SCALE GENOMIC DNA]</scope>
    <source>
        <strain evidence="2 3">MYC017</strain>
    </source>
</reference>
<dbReference type="InterPro" id="IPR013901">
    <property type="entry name" value="Anthrone_oxy"/>
</dbReference>
<dbReference type="Proteomes" id="UP001299283">
    <property type="component" value="Unassembled WGS sequence"/>
</dbReference>
<protein>
    <submittedName>
        <fullName evidence="2">Anthrone oxygenase family protein</fullName>
    </submittedName>
</protein>
<evidence type="ECO:0000313" key="2">
    <source>
        <dbReference type="EMBL" id="MEB3070088.1"/>
    </source>
</evidence>